<dbReference type="Pfam" id="PF00047">
    <property type="entry name" value="ig"/>
    <property type="match status" value="1"/>
</dbReference>
<dbReference type="SUPFAM" id="SSF52200">
    <property type="entry name" value="Toll/Interleukin receptor TIR domain"/>
    <property type="match status" value="1"/>
</dbReference>
<dbReference type="SUPFAM" id="SSF48726">
    <property type="entry name" value="Immunoglobulin"/>
    <property type="match status" value="5"/>
</dbReference>
<proteinExistence type="inferred from homology"/>
<dbReference type="InterPro" id="IPR013783">
    <property type="entry name" value="Ig-like_fold"/>
</dbReference>
<organism evidence="14 15">
    <name type="scientific">Oryzias melastigma</name>
    <name type="common">Marine medaka</name>
    <dbReference type="NCBI Taxonomy" id="30732"/>
    <lineage>
        <taxon>Eukaryota</taxon>
        <taxon>Metazoa</taxon>
        <taxon>Chordata</taxon>
        <taxon>Craniata</taxon>
        <taxon>Vertebrata</taxon>
        <taxon>Euteleostomi</taxon>
        <taxon>Actinopterygii</taxon>
        <taxon>Neopterygii</taxon>
        <taxon>Teleostei</taxon>
        <taxon>Neoteleostei</taxon>
        <taxon>Acanthomorphata</taxon>
        <taxon>Ovalentaria</taxon>
        <taxon>Atherinomorphae</taxon>
        <taxon>Beloniformes</taxon>
        <taxon>Adrianichthyidae</taxon>
        <taxon>Oryziinae</taxon>
        <taxon>Oryzias</taxon>
    </lineage>
</organism>
<evidence type="ECO:0000256" key="8">
    <source>
        <dbReference type="ARBA" id="ARBA00023170"/>
    </source>
</evidence>
<keyword evidence="9" id="KW-0325">Glycoprotein</keyword>
<evidence type="ECO:0000256" key="4">
    <source>
        <dbReference type="ARBA" id="ARBA00022801"/>
    </source>
</evidence>
<feature type="transmembrane region" description="Helical" evidence="11">
    <location>
        <begin position="20"/>
        <end position="41"/>
    </location>
</feature>
<evidence type="ECO:0000256" key="6">
    <source>
        <dbReference type="ARBA" id="ARBA00023027"/>
    </source>
</evidence>
<dbReference type="InterPro" id="IPR013151">
    <property type="entry name" value="Immunoglobulin_dom"/>
</dbReference>
<evidence type="ECO:0000256" key="10">
    <source>
        <dbReference type="ARBA" id="ARBA00023319"/>
    </source>
</evidence>
<feature type="domain" description="Ig-like" evidence="13">
    <location>
        <begin position="42"/>
        <end position="131"/>
    </location>
</feature>
<feature type="domain" description="Ig-like" evidence="13">
    <location>
        <begin position="762"/>
        <end position="863"/>
    </location>
</feature>
<evidence type="ECO:0000256" key="2">
    <source>
        <dbReference type="ARBA" id="ARBA00009752"/>
    </source>
</evidence>
<dbReference type="GO" id="GO:0016787">
    <property type="term" value="F:hydrolase activity"/>
    <property type="evidence" value="ECO:0007669"/>
    <property type="project" value="UniProtKB-KW"/>
</dbReference>
<dbReference type="InterPro" id="IPR035897">
    <property type="entry name" value="Toll_tir_struct_dom_sf"/>
</dbReference>
<dbReference type="PANTHER" id="PTHR11890">
    <property type="entry name" value="INTERLEUKIN-1 RECEPTOR FAMILY MEMBER"/>
    <property type="match status" value="1"/>
</dbReference>
<reference evidence="14" key="1">
    <citation type="journal article" name="BMC Genomics">
        <title>Long-read sequencing and de novo genome assembly of marine medaka (Oryzias melastigma).</title>
        <authorList>
            <person name="Liang P."/>
            <person name="Saqib H.S.A."/>
            <person name="Ni X."/>
            <person name="Shen Y."/>
        </authorList>
    </citation>
    <scope>NUCLEOTIDE SEQUENCE</scope>
    <source>
        <strain evidence="14">Bigg-433</strain>
    </source>
</reference>
<dbReference type="InterPro" id="IPR036179">
    <property type="entry name" value="Ig-like_dom_sf"/>
</dbReference>
<feature type="transmembrane region" description="Helical" evidence="11">
    <location>
        <begin position="873"/>
        <end position="893"/>
    </location>
</feature>
<evidence type="ECO:0000259" key="13">
    <source>
        <dbReference type="PROSITE" id="PS50835"/>
    </source>
</evidence>
<feature type="domain" description="TIR" evidence="12">
    <location>
        <begin position="384"/>
        <end position="552"/>
    </location>
</feature>
<feature type="domain" description="Ig-like" evidence="13">
    <location>
        <begin position="228"/>
        <end position="327"/>
    </location>
</feature>
<evidence type="ECO:0000256" key="3">
    <source>
        <dbReference type="ARBA" id="ARBA00022692"/>
    </source>
</evidence>
<keyword evidence="8 14" id="KW-0675">Receptor</keyword>
<dbReference type="SMART" id="SM00409">
    <property type="entry name" value="IG"/>
    <property type="match status" value="5"/>
</dbReference>
<feature type="transmembrane region" description="Helical" evidence="11">
    <location>
        <begin position="338"/>
        <end position="362"/>
    </location>
</feature>
<dbReference type="PROSITE" id="PS50104">
    <property type="entry name" value="TIR"/>
    <property type="match status" value="1"/>
</dbReference>
<dbReference type="InterPro" id="IPR007110">
    <property type="entry name" value="Ig-like_dom"/>
</dbReference>
<dbReference type="GO" id="GO:0016020">
    <property type="term" value="C:membrane"/>
    <property type="evidence" value="ECO:0007669"/>
    <property type="project" value="UniProtKB-SubCell"/>
</dbReference>
<dbReference type="Proteomes" id="UP000646548">
    <property type="component" value="Unassembled WGS sequence"/>
</dbReference>
<keyword evidence="11" id="KW-0472">Membrane</keyword>
<evidence type="ECO:0000256" key="7">
    <source>
        <dbReference type="ARBA" id="ARBA00023157"/>
    </source>
</evidence>
<keyword evidence="3 11" id="KW-0812">Transmembrane</keyword>
<name>A0A834CP61_ORYME</name>
<gene>
    <name evidence="14" type="ORF">FQA47_011240</name>
</gene>
<keyword evidence="10" id="KW-0393">Immunoglobulin domain</keyword>
<dbReference type="EMBL" id="WKFB01000184">
    <property type="protein sequence ID" value="KAF6732694.1"/>
    <property type="molecule type" value="Genomic_DNA"/>
</dbReference>
<feature type="domain" description="Ig-like" evidence="13">
    <location>
        <begin position="660"/>
        <end position="726"/>
    </location>
</feature>
<evidence type="ECO:0000256" key="5">
    <source>
        <dbReference type="ARBA" id="ARBA00022989"/>
    </source>
</evidence>
<keyword evidence="6" id="KW-0520">NAD</keyword>
<evidence type="ECO:0000256" key="9">
    <source>
        <dbReference type="ARBA" id="ARBA00023180"/>
    </source>
</evidence>
<dbReference type="InterPro" id="IPR015621">
    <property type="entry name" value="IL-1_rcpt_fam"/>
</dbReference>
<dbReference type="GO" id="GO:0007165">
    <property type="term" value="P:signal transduction"/>
    <property type="evidence" value="ECO:0007669"/>
    <property type="project" value="InterPro"/>
</dbReference>
<dbReference type="Pfam" id="PF01582">
    <property type="entry name" value="TIR"/>
    <property type="match status" value="1"/>
</dbReference>
<dbReference type="PANTHER" id="PTHR11890:SF6">
    <property type="entry name" value="INTERLEUKIN-18 RECEPTOR 1"/>
    <property type="match status" value="1"/>
</dbReference>
<feature type="domain" description="Ig-like" evidence="13">
    <location>
        <begin position="153"/>
        <end position="218"/>
    </location>
</feature>
<comment type="caution">
    <text evidence="14">The sequence shown here is derived from an EMBL/GenBank/DDBJ whole genome shotgun (WGS) entry which is preliminary data.</text>
</comment>
<evidence type="ECO:0000256" key="11">
    <source>
        <dbReference type="SAM" id="Phobius"/>
    </source>
</evidence>
<dbReference type="PROSITE" id="PS50835">
    <property type="entry name" value="IG_LIKE"/>
    <property type="match status" value="5"/>
</dbReference>
<comment type="similarity">
    <text evidence="2">Belongs to the interleukin-1 receptor family.</text>
</comment>
<evidence type="ECO:0000256" key="1">
    <source>
        <dbReference type="ARBA" id="ARBA00004479"/>
    </source>
</evidence>
<comment type="subcellular location">
    <subcellularLocation>
        <location evidence="1">Membrane</location>
        <topology evidence="1">Single-pass type I membrane protein</topology>
    </subcellularLocation>
</comment>
<dbReference type="AlphaFoldDB" id="A0A834CP61"/>
<protein>
    <submittedName>
        <fullName evidence="14">Interleukin-18 receptor 1</fullName>
    </submittedName>
</protein>
<dbReference type="Gene3D" id="3.40.50.10140">
    <property type="entry name" value="Toll/interleukin-1 receptor homology (TIR) domain"/>
    <property type="match status" value="1"/>
</dbReference>
<accession>A0A834CP61</accession>
<dbReference type="PRINTS" id="PR01537">
    <property type="entry name" value="INTRLKN1R1F"/>
</dbReference>
<keyword evidence="7" id="KW-1015">Disulfide bond</keyword>
<sequence length="958" mass="108660">MLHHTSVVFTLLLSCAEEMLLQVFLLTIIIGACAGACAGAGPLTPGIVYVREGEIVALKCDGSSDVASVTLWKKDFHQETYAQSNMSAAQQRQMGILVHESWLVILNTSMSHQGNYTCQSSRNHSSQSLFTMMVYNVSEDKYDYPETCYKDHSLTLSCPEVNIPSEDIVNITITDLTWYKDGLPSNPYFQKVEEEDAGVYTCNRTYLYSGQTYFKTFVVPLTVQEDTPPIYATITSPRDNQVFPVELGTTVVIDCVADSDSFEDLLFWMRGISFVEDNSSFPVFYNETRDEKQIKASLVFRDLSVEDLSENYSCKLQTDNQPPIEVTIFLTQKAHISCLNLTLCIISIVVAVTATIAVYLQFEIEIKLFLRDTLSCFSTSSDEKIYDAFLMCYKCDTDEGLREADRKLLENTLEEKFGYSLCLYERDVLPGEGMFKQELSKQTDRNGFLGKTLCFLAAAAEAVLACIEQSRTVILVPTSQYPGPESSLLSAIHAALVEKQTRLIFINTKHTETQKSGSFPETLQLLCELAESVTWKGRPPSSSFWKKLRYHLPAPEKAKPLRLYLKKYQYRVQRDATNQHFRAVEGELFMMPCIKSLKQPARTVWFRSGEDKKTNKDLTFDCGVKFVAKVSHSGKYTSLSGSRSITLQVVESVSLRCFQPSEAKVTLRVHTGGEIYCPSHHCSNNSDTIWFKGNKAVSEQRRASCNEEGLLRLCETYEEDTGLYFCDRQLMEEGIQWTYRRAVDVTVITHLEPSKCPWIKYPAANMTEEVELGQPHILTCEVFFDFEVDFLPKVQWFMNYGDNMENMTPLHMEEPQQKQETLEVLEVIQTAVIPEVMLQHLMHTFTCIATNSVGNSSVTIELKQKTKANWPPLVGYPFAAFLLVVCLGILLRVKWLEIQLMYRSHFQDGRHDGDKEFDVFLSFVWSPLSAEAPQGFTLPSRSGCDCNEEGRSTPLSFY</sequence>
<dbReference type="Gene3D" id="2.60.40.10">
    <property type="entry name" value="Immunoglobulins"/>
    <property type="match status" value="5"/>
</dbReference>
<evidence type="ECO:0000259" key="12">
    <source>
        <dbReference type="PROSITE" id="PS50104"/>
    </source>
</evidence>
<keyword evidence="5 11" id="KW-1133">Transmembrane helix</keyword>
<dbReference type="InterPro" id="IPR000157">
    <property type="entry name" value="TIR_dom"/>
</dbReference>
<dbReference type="InterPro" id="IPR003599">
    <property type="entry name" value="Ig_sub"/>
</dbReference>
<evidence type="ECO:0000313" key="15">
    <source>
        <dbReference type="Proteomes" id="UP000646548"/>
    </source>
</evidence>
<dbReference type="FunFam" id="2.60.40.10:FF:000284">
    <property type="entry name" value="interleukin-1 receptor accessory protein-like 1"/>
    <property type="match status" value="1"/>
</dbReference>
<evidence type="ECO:0000313" key="14">
    <source>
        <dbReference type="EMBL" id="KAF6732694.1"/>
    </source>
</evidence>
<keyword evidence="4" id="KW-0378">Hydrolase</keyword>